<dbReference type="EMBL" id="JRWG01000006">
    <property type="protein sequence ID" value="KXN98634.1"/>
    <property type="molecule type" value="Genomic_DNA"/>
</dbReference>
<evidence type="ECO:0000313" key="3">
    <source>
        <dbReference type="EMBL" id="KXN98634.1"/>
    </source>
</evidence>
<dbReference type="GO" id="GO:0055085">
    <property type="term" value="P:transmembrane transport"/>
    <property type="evidence" value="ECO:0007669"/>
    <property type="project" value="InterPro"/>
</dbReference>
<name>A0A137RGM0_9FLAO</name>
<organism evidence="3 4">
    <name type="scientific">Aequorivita aquimaris</name>
    <dbReference type="NCBI Taxonomy" id="1548749"/>
    <lineage>
        <taxon>Bacteria</taxon>
        <taxon>Pseudomonadati</taxon>
        <taxon>Bacteroidota</taxon>
        <taxon>Flavobacteriia</taxon>
        <taxon>Flavobacteriales</taxon>
        <taxon>Flavobacteriaceae</taxon>
        <taxon>Aequorivita</taxon>
    </lineage>
</organism>
<dbReference type="Gene3D" id="3.30.1150.10">
    <property type="match status" value="1"/>
</dbReference>
<dbReference type="OrthoDB" id="1162253at2"/>
<proteinExistence type="predicted"/>
<feature type="domain" description="TonB C-terminal" evidence="2">
    <location>
        <begin position="97"/>
        <end position="153"/>
    </location>
</feature>
<evidence type="ECO:0000259" key="2">
    <source>
        <dbReference type="Pfam" id="PF03544"/>
    </source>
</evidence>
<evidence type="ECO:0000256" key="1">
    <source>
        <dbReference type="SAM" id="SignalP"/>
    </source>
</evidence>
<reference evidence="4" key="1">
    <citation type="submission" date="2014-10" db="EMBL/GenBank/DDBJ databases">
        <title>Genome sequencing of Vitellibacter sp. D-24.</title>
        <authorList>
            <person name="Thevarajoo S."/>
            <person name="Selvaratnam C."/>
            <person name="Goh K.M."/>
            <person name="Chong C.S."/>
        </authorList>
    </citation>
    <scope>NUCLEOTIDE SEQUENCE [LARGE SCALE GENOMIC DNA]</scope>
    <source>
        <strain evidence="4">D-24</strain>
    </source>
</reference>
<dbReference type="InterPro" id="IPR037682">
    <property type="entry name" value="TonB_C"/>
</dbReference>
<protein>
    <recommendedName>
        <fullName evidence="2">TonB C-terminal domain-containing protein</fullName>
    </recommendedName>
</protein>
<dbReference type="AlphaFoldDB" id="A0A137RGM0"/>
<comment type="caution">
    <text evidence="3">The sequence shown here is derived from an EMBL/GenBank/DDBJ whole genome shotgun (WGS) entry which is preliminary data.</text>
</comment>
<feature type="signal peptide" evidence="1">
    <location>
        <begin position="1"/>
        <end position="19"/>
    </location>
</feature>
<dbReference type="RefSeq" id="WP_062622601.1">
    <property type="nucleotide sequence ID" value="NZ_JRWG01000006.1"/>
</dbReference>
<keyword evidence="1" id="KW-0732">Signal</keyword>
<dbReference type="Pfam" id="PF03544">
    <property type="entry name" value="TonB_C"/>
    <property type="match status" value="1"/>
</dbReference>
<reference evidence="3 4" key="2">
    <citation type="journal article" date="2016" name="Int. J. Syst. Evol. Microbiol.">
        <title>Vitellibacter aquimaris sp. nov., a marine bacterium isolated from seawater.</title>
        <authorList>
            <person name="Thevarajoo S."/>
            <person name="Selvaratnam C."/>
            <person name="Goh K.M."/>
            <person name="Hong K.W."/>
            <person name="Chan X.Y."/>
            <person name="Chan K.G."/>
            <person name="Chong C.S."/>
        </authorList>
    </citation>
    <scope>NUCLEOTIDE SEQUENCE [LARGE SCALE GENOMIC DNA]</scope>
    <source>
        <strain evidence="3 4">D-24</strain>
    </source>
</reference>
<dbReference type="STRING" id="1548749.LS48_11190"/>
<dbReference type="SUPFAM" id="SSF74653">
    <property type="entry name" value="TolA/TonB C-terminal domain"/>
    <property type="match status" value="1"/>
</dbReference>
<accession>A0A137RGM0</accession>
<gene>
    <name evidence="3" type="ORF">LS48_11190</name>
</gene>
<sequence length="158" mass="17764">MKTKIILLLYIFLTTISFSQTIETEKTETYTEEVRASEPKPIAFKLVDVPPLAPDCNAKWKLEKLQKCTLNYIFGHVNRKLNTDLVSELGLTGLIRIDVTFTIDKEGNPKDITASGGPEILNQNAIEVLQTLPQLIPAIHQGEIVEVYLKFPVALDIR</sequence>
<feature type="chain" id="PRO_5007479656" description="TonB C-terminal domain-containing protein" evidence="1">
    <location>
        <begin position="20"/>
        <end position="158"/>
    </location>
</feature>
<evidence type="ECO:0000313" key="4">
    <source>
        <dbReference type="Proteomes" id="UP000070138"/>
    </source>
</evidence>
<keyword evidence="4" id="KW-1185">Reference proteome</keyword>
<dbReference type="Proteomes" id="UP000070138">
    <property type="component" value="Unassembled WGS sequence"/>
</dbReference>